<gene>
    <name evidence="11" type="ORF">SAMN05216245_105106</name>
</gene>
<sequence length="266" mass="31393">MEILNYNWIKNTFIKLKKHQFLFEELVKRDFKQKYKRTVLGMAWSILSPLLTLLVLKVIFSHFFGQRIAHYTIYLFCGNLLFSYFSESTRTGMGALMSNAGIFSKVNIPKYLFLFSKNISSLINFLLTLCVFFIFVFFEGIPFTLKFFALLYPVCCLIIFNLGIGLILSALFVFFRDIGYLYNVFTMLLMYASAIFYTIETFPEKYQMVFYLNPVFCNIAYFRSIVLEDTIPSLNLHILCFLYAVIALFIGTFIYKKFNHKFLYYI</sequence>
<feature type="transmembrane region" description="Helical" evidence="9">
    <location>
        <begin position="206"/>
        <end position="224"/>
    </location>
</feature>
<dbReference type="STRING" id="1123323.SAMN05216245_105106"/>
<comment type="subcellular location">
    <subcellularLocation>
        <location evidence="1">Cell inner membrane</location>
        <topology evidence="1">Multi-pass membrane protein</topology>
    </subcellularLocation>
    <subcellularLocation>
        <location evidence="9">Cell membrane</location>
        <topology evidence="9">Multi-pass membrane protein</topology>
    </subcellularLocation>
</comment>
<reference evidence="11 12" key="1">
    <citation type="submission" date="2016-10" db="EMBL/GenBank/DDBJ databases">
        <authorList>
            <person name="de Groot N.N."/>
        </authorList>
    </citation>
    <scope>NUCLEOTIDE SEQUENCE [LARGE SCALE GENOMIC DNA]</scope>
    <source>
        <strain evidence="11 12">DSM 9236</strain>
    </source>
</reference>
<evidence type="ECO:0000256" key="6">
    <source>
        <dbReference type="ARBA" id="ARBA00022692"/>
    </source>
</evidence>
<evidence type="ECO:0000256" key="3">
    <source>
        <dbReference type="ARBA" id="ARBA00022448"/>
    </source>
</evidence>
<evidence type="ECO:0000256" key="5">
    <source>
        <dbReference type="ARBA" id="ARBA00022519"/>
    </source>
</evidence>
<feature type="transmembrane region" description="Helical" evidence="9">
    <location>
        <begin position="150"/>
        <end position="174"/>
    </location>
</feature>
<keyword evidence="3 9" id="KW-0813">Transport</keyword>
<dbReference type="RefSeq" id="WP_093913286.1">
    <property type="nucleotide sequence ID" value="NZ_FONL01000005.1"/>
</dbReference>
<keyword evidence="12" id="KW-1185">Reference proteome</keyword>
<dbReference type="AlphaFoldDB" id="A0A1I2A9F1"/>
<dbReference type="OrthoDB" id="9786910at2"/>
<feature type="domain" description="ABC transmembrane type-2" evidence="10">
    <location>
        <begin position="40"/>
        <end position="258"/>
    </location>
</feature>
<dbReference type="PROSITE" id="PS51012">
    <property type="entry name" value="ABC_TM2"/>
    <property type="match status" value="1"/>
</dbReference>
<dbReference type="PANTHER" id="PTHR30413:SF8">
    <property type="entry name" value="TRANSPORT PERMEASE PROTEIN"/>
    <property type="match status" value="1"/>
</dbReference>
<dbReference type="GO" id="GO:0140359">
    <property type="term" value="F:ABC-type transporter activity"/>
    <property type="evidence" value="ECO:0007669"/>
    <property type="project" value="InterPro"/>
</dbReference>
<evidence type="ECO:0000256" key="9">
    <source>
        <dbReference type="RuleBase" id="RU361157"/>
    </source>
</evidence>
<keyword evidence="5" id="KW-0997">Cell inner membrane</keyword>
<evidence type="ECO:0000259" key="10">
    <source>
        <dbReference type="PROSITE" id="PS51012"/>
    </source>
</evidence>
<protein>
    <recommendedName>
        <fullName evidence="9">Transport permease protein</fullName>
    </recommendedName>
</protein>
<feature type="transmembrane region" description="Helical" evidence="9">
    <location>
        <begin position="68"/>
        <end position="86"/>
    </location>
</feature>
<keyword evidence="7 9" id="KW-1133">Transmembrane helix</keyword>
<dbReference type="GO" id="GO:0043190">
    <property type="term" value="C:ATP-binding cassette (ABC) transporter complex"/>
    <property type="evidence" value="ECO:0007669"/>
    <property type="project" value="InterPro"/>
</dbReference>
<keyword evidence="4 9" id="KW-1003">Cell membrane</keyword>
<dbReference type="Proteomes" id="UP000198896">
    <property type="component" value="Unassembled WGS sequence"/>
</dbReference>
<keyword evidence="8 9" id="KW-0472">Membrane</keyword>
<evidence type="ECO:0000256" key="1">
    <source>
        <dbReference type="ARBA" id="ARBA00004429"/>
    </source>
</evidence>
<feature type="transmembrane region" description="Helical" evidence="9">
    <location>
        <begin position="38"/>
        <end position="56"/>
    </location>
</feature>
<dbReference type="EMBL" id="FONL01000005">
    <property type="protein sequence ID" value="SFE40695.1"/>
    <property type="molecule type" value="Genomic_DNA"/>
</dbReference>
<proteinExistence type="inferred from homology"/>
<evidence type="ECO:0000256" key="4">
    <source>
        <dbReference type="ARBA" id="ARBA00022475"/>
    </source>
</evidence>
<feature type="transmembrane region" description="Helical" evidence="9">
    <location>
        <begin position="236"/>
        <end position="255"/>
    </location>
</feature>
<name>A0A1I2A9F1_9FIRM</name>
<keyword evidence="6 9" id="KW-0812">Transmembrane</keyword>
<feature type="transmembrane region" description="Helical" evidence="9">
    <location>
        <begin position="119"/>
        <end position="138"/>
    </location>
</feature>
<evidence type="ECO:0000256" key="2">
    <source>
        <dbReference type="ARBA" id="ARBA00007783"/>
    </source>
</evidence>
<dbReference type="GO" id="GO:0015920">
    <property type="term" value="P:lipopolysaccharide transport"/>
    <property type="evidence" value="ECO:0007669"/>
    <property type="project" value="TreeGrafter"/>
</dbReference>
<dbReference type="PIRSF" id="PIRSF006648">
    <property type="entry name" value="DrrB"/>
    <property type="match status" value="1"/>
</dbReference>
<dbReference type="InterPro" id="IPR047817">
    <property type="entry name" value="ABC2_TM_bact-type"/>
</dbReference>
<evidence type="ECO:0000313" key="11">
    <source>
        <dbReference type="EMBL" id="SFE40695.1"/>
    </source>
</evidence>
<comment type="similarity">
    <text evidence="2 9">Belongs to the ABC-2 integral membrane protein family.</text>
</comment>
<organism evidence="11 12">
    <name type="scientific">Succiniclasticum ruminis DSM 9236</name>
    <dbReference type="NCBI Taxonomy" id="1123323"/>
    <lineage>
        <taxon>Bacteria</taxon>
        <taxon>Bacillati</taxon>
        <taxon>Bacillota</taxon>
        <taxon>Negativicutes</taxon>
        <taxon>Acidaminococcales</taxon>
        <taxon>Acidaminococcaceae</taxon>
        <taxon>Succiniclasticum</taxon>
    </lineage>
</organism>
<feature type="transmembrane region" description="Helical" evidence="9">
    <location>
        <begin position="180"/>
        <end position="199"/>
    </location>
</feature>
<dbReference type="PRINTS" id="PR00164">
    <property type="entry name" value="ABC2TRNSPORT"/>
</dbReference>
<dbReference type="InterPro" id="IPR013525">
    <property type="entry name" value="ABC2_TM"/>
</dbReference>
<dbReference type="InterPro" id="IPR000412">
    <property type="entry name" value="ABC_2_transport"/>
</dbReference>
<evidence type="ECO:0000256" key="7">
    <source>
        <dbReference type="ARBA" id="ARBA00022989"/>
    </source>
</evidence>
<dbReference type="Pfam" id="PF01061">
    <property type="entry name" value="ABC2_membrane"/>
    <property type="match status" value="1"/>
</dbReference>
<evidence type="ECO:0000313" key="12">
    <source>
        <dbReference type="Proteomes" id="UP000198896"/>
    </source>
</evidence>
<dbReference type="PANTHER" id="PTHR30413">
    <property type="entry name" value="INNER MEMBRANE TRANSPORT PERMEASE"/>
    <property type="match status" value="1"/>
</dbReference>
<evidence type="ECO:0000256" key="8">
    <source>
        <dbReference type="ARBA" id="ARBA00023136"/>
    </source>
</evidence>
<accession>A0A1I2A9F1</accession>